<feature type="transmembrane region" description="Helical" evidence="12">
    <location>
        <begin position="64"/>
        <end position="89"/>
    </location>
</feature>
<dbReference type="EMBL" id="CAJPUY010000004">
    <property type="protein sequence ID" value="CAG2134165.1"/>
    <property type="molecule type" value="Genomic_DNA"/>
</dbReference>
<dbReference type="GO" id="GO:0009055">
    <property type="term" value="F:electron transfer activity"/>
    <property type="evidence" value="ECO:0007669"/>
    <property type="project" value="InterPro"/>
</dbReference>
<evidence type="ECO:0000256" key="11">
    <source>
        <dbReference type="ARBA" id="ARBA00023136"/>
    </source>
</evidence>
<dbReference type="GO" id="GO:0005886">
    <property type="term" value="C:plasma membrane"/>
    <property type="evidence" value="ECO:0007669"/>
    <property type="project" value="UniProtKB-SubCell"/>
</dbReference>
<reference evidence="14" key="1">
    <citation type="submission" date="2021-03" db="EMBL/GenBank/DDBJ databases">
        <authorList>
            <person name="Peeters C."/>
        </authorList>
    </citation>
    <scope>NUCLEOTIDE SEQUENCE</scope>
    <source>
        <strain evidence="14">LMG 31506</strain>
    </source>
</reference>
<evidence type="ECO:0000256" key="2">
    <source>
        <dbReference type="ARBA" id="ARBA00008622"/>
    </source>
</evidence>
<dbReference type="Proteomes" id="UP000672934">
    <property type="component" value="Unassembled WGS sequence"/>
</dbReference>
<dbReference type="PRINTS" id="PR00161">
    <property type="entry name" value="NIHGNASECYTB"/>
</dbReference>
<evidence type="ECO:0000259" key="13">
    <source>
        <dbReference type="Pfam" id="PF01292"/>
    </source>
</evidence>
<keyword evidence="10" id="KW-0408">Iron</keyword>
<gene>
    <name evidence="14" type="primary">yedZ1</name>
    <name evidence="14" type="ORF">LMG31506_01319</name>
</gene>
<dbReference type="GO" id="GO:0020037">
    <property type="term" value="F:heme binding"/>
    <property type="evidence" value="ECO:0007669"/>
    <property type="project" value="TreeGrafter"/>
</dbReference>
<dbReference type="GO" id="GO:0022904">
    <property type="term" value="P:respiratory electron transport chain"/>
    <property type="evidence" value="ECO:0007669"/>
    <property type="project" value="InterPro"/>
</dbReference>
<keyword evidence="15" id="KW-1185">Reference proteome</keyword>
<dbReference type="SUPFAM" id="SSF81342">
    <property type="entry name" value="Transmembrane di-heme cytochromes"/>
    <property type="match status" value="1"/>
</dbReference>
<evidence type="ECO:0000256" key="6">
    <source>
        <dbReference type="ARBA" id="ARBA00022692"/>
    </source>
</evidence>
<keyword evidence="5" id="KW-0349">Heme</keyword>
<name>A0A916ISK8_9BURK</name>
<proteinExistence type="inferred from homology"/>
<feature type="transmembrane region" description="Helical" evidence="12">
    <location>
        <begin position="134"/>
        <end position="154"/>
    </location>
</feature>
<dbReference type="AlphaFoldDB" id="A0A916ISK8"/>
<evidence type="ECO:0000256" key="9">
    <source>
        <dbReference type="ARBA" id="ARBA00022989"/>
    </source>
</evidence>
<evidence type="ECO:0000256" key="1">
    <source>
        <dbReference type="ARBA" id="ARBA00004651"/>
    </source>
</evidence>
<comment type="caution">
    <text evidence="14">The sequence shown here is derived from an EMBL/GenBank/DDBJ whole genome shotgun (WGS) entry which is preliminary data.</text>
</comment>
<dbReference type="InterPro" id="IPR016174">
    <property type="entry name" value="Di-haem_cyt_TM"/>
</dbReference>
<dbReference type="InterPro" id="IPR000516">
    <property type="entry name" value="Ni-dep_Hydgase_cyt-B"/>
</dbReference>
<dbReference type="Pfam" id="PF01292">
    <property type="entry name" value="Ni_hydr_CYTB"/>
    <property type="match status" value="1"/>
</dbReference>
<dbReference type="PANTHER" id="PTHR30485:SF1">
    <property type="entry name" value="CYTOCHROME YDHU-RELATED"/>
    <property type="match status" value="1"/>
</dbReference>
<accession>A0A916ISK8</accession>
<evidence type="ECO:0000256" key="4">
    <source>
        <dbReference type="ARBA" id="ARBA00022475"/>
    </source>
</evidence>
<sequence>MGPSLGAANSRAAPRKIQPGWVRISHWLNALAAVVMMLSGWRIYNASPVFAGFRFPGDITLGGWLGGALQWHFAAMWLLFFNGLFYLAMNVATGRFARKFFPLWPRAVLEDMVAALRGRLSHADLSHYNAVQRLAYLLVMIVLLVLVLSGIVIWKSVQFPLLREMMGGYDFARVVHFCAMALLAAFIVVHVVMVALVPRSLLTMIRGR</sequence>
<comment type="subcellular location">
    <subcellularLocation>
        <location evidence="1">Cell membrane</location>
        <topology evidence="1">Multi-pass membrane protein</topology>
    </subcellularLocation>
</comment>
<keyword evidence="7" id="KW-0479">Metal-binding</keyword>
<keyword evidence="9 12" id="KW-1133">Transmembrane helix</keyword>
<evidence type="ECO:0000256" key="5">
    <source>
        <dbReference type="ARBA" id="ARBA00022617"/>
    </source>
</evidence>
<feature type="domain" description="Cytochrome b561 bacterial/Ni-hydrogenase" evidence="13">
    <location>
        <begin position="19"/>
        <end position="207"/>
    </location>
</feature>
<evidence type="ECO:0000256" key="8">
    <source>
        <dbReference type="ARBA" id="ARBA00022982"/>
    </source>
</evidence>
<evidence type="ECO:0000256" key="3">
    <source>
        <dbReference type="ARBA" id="ARBA00022448"/>
    </source>
</evidence>
<keyword evidence="4" id="KW-1003">Cell membrane</keyword>
<comment type="similarity">
    <text evidence="2">Belongs to the HupC/HyaC/HydC family.</text>
</comment>
<keyword evidence="11 12" id="KW-0472">Membrane</keyword>
<dbReference type="InterPro" id="IPR051542">
    <property type="entry name" value="Hydrogenase_cytochrome"/>
</dbReference>
<dbReference type="Gene3D" id="1.20.950.20">
    <property type="entry name" value="Transmembrane di-heme cytochromes, Chain C"/>
    <property type="match status" value="1"/>
</dbReference>
<dbReference type="RefSeq" id="WP_211946321.1">
    <property type="nucleotide sequence ID" value="NZ_CAJPUY010000004.1"/>
</dbReference>
<evidence type="ECO:0000256" key="10">
    <source>
        <dbReference type="ARBA" id="ARBA00023004"/>
    </source>
</evidence>
<evidence type="ECO:0000256" key="12">
    <source>
        <dbReference type="SAM" id="Phobius"/>
    </source>
</evidence>
<dbReference type="InterPro" id="IPR011577">
    <property type="entry name" value="Cyt_b561_bac/Ni-Hgenase"/>
</dbReference>
<feature type="transmembrane region" description="Helical" evidence="12">
    <location>
        <begin position="174"/>
        <end position="198"/>
    </location>
</feature>
<evidence type="ECO:0000256" key="7">
    <source>
        <dbReference type="ARBA" id="ARBA00022723"/>
    </source>
</evidence>
<dbReference type="GO" id="GO:0005506">
    <property type="term" value="F:iron ion binding"/>
    <property type="evidence" value="ECO:0007669"/>
    <property type="project" value="InterPro"/>
</dbReference>
<evidence type="ECO:0000313" key="14">
    <source>
        <dbReference type="EMBL" id="CAG2134165.1"/>
    </source>
</evidence>
<keyword evidence="3" id="KW-0813">Transport</keyword>
<keyword evidence="8" id="KW-0249">Electron transport</keyword>
<dbReference type="PANTHER" id="PTHR30485">
    <property type="entry name" value="NI/FE-HYDROGENASE 1 B-TYPE CYTOCHROME SUBUNIT"/>
    <property type="match status" value="1"/>
</dbReference>
<keyword evidence="6 12" id="KW-0812">Transmembrane</keyword>
<feature type="transmembrane region" description="Helical" evidence="12">
    <location>
        <begin position="21"/>
        <end position="44"/>
    </location>
</feature>
<organism evidence="14 15">
    <name type="scientific">Cupriavidus yeoncheonensis</name>
    <dbReference type="NCBI Taxonomy" id="1462994"/>
    <lineage>
        <taxon>Bacteria</taxon>
        <taxon>Pseudomonadati</taxon>
        <taxon>Pseudomonadota</taxon>
        <taxon>Betaproteobacteria</taxon>
        <taxon>Burkholderiales</taxon>
        <taxon>Burkholderiaceae</taxon>
        <taxon>Cupriavidus</taxon>
    </lineage>
</organism>
<protein>
    <recommendedName>
        <fullName evidence="13">Cytochrome b561 bacterial/Ni-hydrogenase domain-containing protein</fullName>
    </recommendedName>
</protein>
<evidence type="ECO:0000313" key="15">
    <source>
        <dbReference type="Proteomes" id="UP000672934"/>
    </source>
</evidence>